<dbReference type="EMBL" id="WBMT01000008">
    <property type="protein sequence ID" value="KAB2347828.1"/>
    <property type="molecule type" value="Genomic_DNA"/>
</dbReference>
<proteinExistence type="inferred from homology"/>
<dbReference type="GO" id="GO:0005886">
    <property type="term" value="C:plasma membrane"/>
    <property type="evidence" value="ECO:0007669"/>
    <property type="project" value="UniProtKB-SubCell"/>
</dbReference>
<comment type="subcellular location">
    <subcellularLocation>
        <location evidence="1">Cell membrane</location>
        <topology evidence="1">Single-pass membrane protein</topology>
    </subcellularLocation>
</comment>
<evidence type="ECO:0000256" key="11">
    <source>
        <dbReference type="SAM" id="Phobius"/>
    </source>
</evidence>
<dbReference type="Gene3D" id="3.30.2390.20">
    <property type="entry name" value="Type VII secretion system EccB, repeat 1 domain"/>
    <property type="match status" value="1"/>
</dbReference>
<feature type="compositionally biased region" description="Polar residues" evidence="10">
    <location>
        <begin position="310"/>
        <end position="325"/>
    </location>
</feature>
<dbReference type="NCBIfam" id="TIGR03919">
    <property type="entry name" value="T7SS_EccB"/>
    <property type="match status" value="1"/>
</dbReference>
<dbReference type="GO" id="GO:0005524">
    <property type="term" value="F:ATP binding"/>
    <property type="evidence" value="ECO:0007669"/>
    <property type="project" value="UniProtKB-KW"/>
</dbReference>
<keyword evidence="6" id="KW-0378">Hydrolase</keyword>
<dbReference type="RefSeq" id="WP_151561451.1">
    <property type="nucleotide sequence ID" value="NZ_WBMT01000008.1"/>
</dbReference>
<dbReference type="AlphaFoldDB" id="A0A6H9YKS4"/>
<comment type="similarity">
    <text evidence="2">Belongs to the EccB family.</text>
</comment>
<dbReference type="PANTHER" id="PTHR40765:SF2">
    <property type="entry name" value="ESX-2 SECRETION SYSTEM ATPASE ECCB2"/>
    <property type="match status" value="1"/>
</dbReference>
<dbReference type="InterPro" id="IPR007795">
    <property type="entry name" value="T7SS_EccB"/>
</dbReference>
<dbReference type="PANTHER" id="PTHR40765">
    <property type="entry name" value="ESX-2 SECRETION SYSTEM ATPASE ECCB2"/>
    <property type="match status" value="1"/>
</dbReference>
<keyword evidence="8 11" id="KW-1133">Transmembrane helix</keyword>
<evidence type="ECO:0000256" key="4">
    <source>
        <dbReference type="ARBA" id="ARBA00022692"/>
    </source>
</evidence>
<dbReference type="Gene3D" id="2.40.50.910">
    <property type="entry name" value="Type VII secretion system EccB, repeat 3 domain"/>
    <property type="match status" value="1"/>
</dbReference>
<reference evidence="12 13" key="1">
    <citation type="submission" date="2019-09" db="EMBL/GenBank/DDBJ databases">
        <title>Actinomadura physcomitrii sp. nov., a novel actinomycete isolated from moss [Physcomitrium sphaericum (Ludw) Fuernr].</title>
        <authorList>
            <person name="Zhuang X."/>
            <person name="Liu C."/>
        </authorList>
    </citation>
    <scope>NUCLEOTIDE SEQUENCE [LARGE SCALE GENOMIC DNA]</scope>
    <source>
        <strain evidence="12 13">HMC1</strain>
    </source>
</reference>
<dbReference type="InterPro" id="IPR042485">
    <property type="entry name" value="T7SS_EccB_R3"/>
</dbReference>
<feature type="transmembrane region" description="Helical" evidence="11">
    <location>
        <begin position="42"/>
        <end position="64"/>
    </location>
</feature>
<dbReference type="Proteomes" id="UP000468735">
    <property type="component" value="Unassembled WGS sequence"/>
</dbReference>
<keyword evidence="9 11" id="KW-0472">Membrane</keyword>
<sequence length="475" mass="49476">MQTKRDLLQAHQLMTQRAAQALILGEPDNPEQPLKRLNVGTFSGIMAAVVVAAGFGIAGLLMGGGGKGLDDPQMLLIEKQTGTRYVWCLPKGQKEKALCPVANYASAKLAVGGQGKQKSVSSKSLSKFPRGPVIGIAGAPDSIPDRKRLVGGPWSVCVRTATGLTGQPRPVVSLVGGKNVGGRTLDATAAVVVTSAGSDWLVHNNQRLKVSEGGRTVLGNTQPVPVSPVFINAMPEGPAFGPPNEIRNGFGRNVNTQGGATGKQGQVFHDQTNDRYYVLMPDGYASITKIQAQLIQAMPEYQSMPPQSPVQPAQVTANPSQTQISARGLPDKQLQPVRYDAKEALCVVYKNLGSGISAPQLTVGGGTDLPLPTTQGGGGVDNVVLPPGSAVLAGALVTTEQAISSYYFVSDSGRKYAVKNADAAKALGYTISADKSSDVEPVPAALLDLLPDGPPLALLDPNNPPQLNTQGNMGQ</sequence>
<organism evidence="12 13">
    <name type="scientific">Actinomadura rudentiformis</name>
    <dbReference type="NCBI Taxonomy" id="359158"/>
    <lineage>
        <taxon>Bacteria</taxon>
        <taxon>Bacillati</taxon>
        <taxon>Actinomycetota</taxon>
        <taxon>Actinomycetes</taxon>
        <taxon>Streptosporangiales</taxon>
        <taxon>Thermomonosporaceae</taxon>
        <taxon>Actinomadura</taxon>
    </lineage>
</organism>
<evidence type="ECO:0000256" key="9">
    <source>
        <dbReference type="ARBA" id="ARBA00023136"/>
    </source>
</evidence>
<dbReference type="GO" id="GO:0016787">
    <property type="term" value="F:hydrolase activity"/>
    <property type="evidence" value="ECO:0007669"/>
    <property type="project" value="UniProtKB-KW"/>
</dbReference>
<evidence type="ECO:0000256" key="2">
    <source>
        <dbReference type="ARBA" id="ARBA00008149"/>
    </source>
</evidence>
<evidence type="ECO:0000256" key="5">
    <source>
        <dbReference type="ARBA" id="ARBA00022741"/>
    </source>
</evidence>
<gene>
    <name evidence="12" type="primary">eccB</name>
    <name evidence="12" type="ORF">F8566_18215</name>
</gene>
<accession>A0A6H9YKS4</accession>
<keyword evidence="4 11" id="KW-0812">Transmembrane</keyword>
<keyword evidence="5" id="KW-0547">Nucleotide-binding</keyword>
<dbReference type="OrthoDB" id="3847604at2"/>
<dbReference type="GO" id="GO:0005576">
    <property type="term" value="C:extracellular region"/>
    <property type="evidence" value="ECO:0007669"/>
    <property type="project" value="TreeGrafter"/>
</dbReference>
<dbReference type="Pfam" id="PF05108">
    <property type="entry name" value="T7SS_ESX1_EccB"/>
    <property type="match status" value="1"/>
</dbReference>
<evidence type="ECO:0000256" key="6">
    <source>
        <dbReference type="ARBA" id="ARBA00022801"/>
    </source>
</evidence>
<evidence type="ECO:0000313" key="12">
    <source>
        <dbReference type="EMBL" id="KAB2347828.1"/>
    </source>
</evidence>
<evidence type="ECO:0000256" key="10">
    <source>
        <dbReference type="SAM" id="MobiDB-lite"/>
    </source>
</evidence>
<name>A0A6H9YKS4_9ACTN</name>
<evidence type="ECO:0000256" key="1">
    <source>
        <dbReference type="ARBA" id="ARBA00004162"/>
    </source>
</evidence>
<evidence type="ECO:0000313" key="13">
    <source>
        <dbReference type="Proteomes" id="UP000468735"/>
    </source>
</evidence>
<keyword evidence="3" id="KW-1003">Cell membrane</keyword>
<feature type="region of interest" description="Disordered" evidence="10">
    <location>
        <begin position="303"/>
        <end position="327"/>
    </location>
</feature>
<keyword evidence="7" id="KW-0067">ATP-binding</keyword>
<evidence type="ECO:0000256" key="8">
    <source>
        <dbReference type="ARBA" id="ARBA00022989"/>
    </source>
</evidence>
<dbReference type="InterPro" id="IPR044857">
    <property type="entry name" value="T7SS_EccB_R1"/>
</dbReference>
<evidence type="ECO:0000256" key="7">
    <source>
        <dbReference type="ARBA" id="ARBA00022840"/>
    </source>
</evidence>
<comment type="caution">
    <text evidence="12">The sequence shown here is derived from an EMBL/GenBank/DDBJ whole genome shotgun (WGS) entry which is preliminary data.</text>
</comment>
<keyword evidence="13" id="KW-1185">Reference proteome</keyword>
<evidence type="ECO:0000256" key="3">
    <source>
        <dbReference type="ARBA" id="ARBA00022475"/>
    </source>
</evidence>
<protein>
    <submittedName>
        <fullName evidence="12">Type VII secretion protein EccB</fullName>
    </submittedName>
</protein>